<dbReference type="InterPro" id="IPR019757">
    <property type="entry name" value="Pept_S26A_signal_pept_1_Lys-AS"/>
</dbReference>
<dbReference type="EMBL" id="CYZT01000590">
    <property type="protein sequence ID" value="CUP96247.1"/>
    <property type="molecule type" value="Genomic_DNA"/>
</dbReference>
<dbReference type="PANTHER" id="PTHR43390">
    <property type="entry name" value="SIGNAL PEPTIDASE I"/>
    <property type="match status" value="1"/>
</dbReference>
<reference evidence="11 12" key="1">
    <citation type="submission" date="2015-09" db="EMBL/GenBank/DDBJ databases">
        <authorList>
            <consortium name="Pathogen Informatics"/>
        </authorList>
    </citation>
    <scope>NUCLEOTIDE SEQUENCE [LARGE SCALE GENOMIC DNA]</scope>
    <source>
        <strain evidence="11 12">2789STDY5608854</strain>
    </source>
</reference>
<dbReference type="CDD" id="cd06530">
    <property type="entry name" value="S26_SPase_I"/>
    <property type="match status" value="1"/>
</dbReference>
<dbReference type="NCBIfam" id="TIGR02227">
    <property type="entry name" value="sigpep_I_bact"/>
    <property type="match status" value="1"/>
</dbReference>
<keyword evidence="8" id="KW-0812">Transmembrane</keyword>
<comment type="catalytic activity">
    <reaction evidence="1 8">
        <text>Cleavage of hydrophobic, N-terminal signal or leader sequences from secreted and periplasmic proteins.</text>
        <dbReference type="EC" id="3.4.21.89"/>
    </reaction>
</comment>
<dbReference type="GO" id="GO:0009003">
    <property type="term" value="F:signal peptidase activity"/>
    <property type="evidence" value="ECO:0007669"/>
    <property type="project" value="UniProtKB-EC"/>
</dbReference>
<dbReference type="PRINTS" id="PR00727">
    <property type="entry name" value="LEADERPTASE"/>
</dbReference>
<evidence type="ECO:0000256" key="1">
    <source>
        <dbReference type="ARBA" id="ARBA00000677"/>
    </source>
</evidence>
<evidence type="ECO:0000313" key="12">
    <source>
        <dbReference type="Proteomes" id="UP000095746"/>
    </source>
</evidence>
<evidence type="ECO:0000256" key="2">
    <source>
        <dbReference type="ARBA" id="ARBA00004401"/>
    </source>
</evidence>
<dbReference type="InterPro" id="IPR036286">
    <property type="entry name" value="LexA/Signal_pep-like_sf"/>
</dbReference>
<feature type="active site" evidence="7">
    <location>
        <position position="76"/>
    </location>
</feature>
<dbReference type="Pfam" id="PF10502">
    <property type="entry name" value="Peptidase_S26"/>
    <property type="match status" value="1"/>
</dbReference>
<dbReference type="PROSITE" id="PS00501">
    <property type="entry name" value="SPASE_I_1"/>
    <property type="match status" value="1"/>
</dbReference>
<evidence type="ECO:0000259" key="10">
    <source>
        <dbReference type="Pfam" id="PF10502"/>
    </source>
</evidence>
<dbReference type="SUPFAM" id="SSF51306">
    <property type="entry name" value="LexA/Signal peptidase"/>
    <property type="match status" value="1"/>
</dbReference>
<sequence length="220" mass="24408">MSRAGYNRTIFFPIRMELIPLAKKQTQDGEEQEELSSGDSLKLDLYFWLQALVLALVALILLFTFVGRIIGVDGSSMYPTLHHGDMLLLQSVGYEPKQGDVVVLTKAFRDVDGPIVKRVIAVGGQTVDIDYDAGTVAVDGQVLDEPYIHEAMLCPTYENQTHIEVPEGSIFVMGDNRNHSSDSRDVTLGTVDERYVLGRAVCVLLPFQNFGMIPEGEQTR</sequence>
<protein>
    <recommendedName>
        <fullName evidence="4 8">Signal peptidase I</fullName>
        <ecNumber evidence="4 8">3.4.21.89</ecNumber>
    </recommendedName>
</protein>
<dbReference type="InterPro" id="IPR019533">
    <property type="entry name" value="Peptidase_S26"/>
</dbReference>
<proteinExistence type="inferred from homology"/>
<dbReference type="InterPro" id="IPR019756">
    <property type="entry name" value="Pept_S26A_signal_pept_1_Ser-AS"/>
</dbReference>
<keyword evidence="8" id="KW-0472">Membrane</keyword>
<dbReference type="AlphaFoldDB" id="A0A174SK04"/>
<dbReference type="PROSITE" id="PS00761">
    <property type="entry name" value="SPASE_I_3"/>
    <property type="match status" value="1"/>
</dbReference>
<keyword evidence="6 8" id="KW-0378">Hydrolase</keyword>
<evidence type="ECO:0000256" key="3">
    <source>
        <dbReference type="ARBA" id="ARBA00009370"/>
    </source>
</evidence>
<comment type="similarity">
    <text evidence="3 9">Belongs to the peptidase S26 family.</text>
</comment>
<dbReference type="GO" id="GO:0006465">
    <property type="term" value="P:signal peptide processing"/>
    <property type="evidence" value="ECO:0007669"/>
    <property type="project" value="InterPro"/>
</dbReference>
<organism evidence="11 12">
    <name type="scientific">Flavonifractor plautii</name>
    <name type="common">Fusobacterium plautii</name>
    <dbReference type="NCBI Taxonomy" id="292800"/>
    <lineage>
        <taxon>Bacteria</taxon>
        <taxon>Bacillati</taxon>
        <taxon>Bacillota</taxon>
        <taxon>Clostridia</taxon>
        <taxon>Eubacteriales</taxon>
        <taxon>Oscillospiraceae</taxon>
        <taxon>Flavonifractor</taxon>
    </lineage>
</organism>
<evidence type="ECO:0000256" key="9">
    <source>
        <dbReference type="RuleBase" id="RU362042"/>
    </source>
</evidence>
<evidence type="ECO:0000256" key="7">
    <source>
        <dbReference type="PIRSR" id="PIRSR600223-1"/>
    </source>
</evidence>
<dbReference type="GO" id="GO:0005886">
    <property type="term" value="C:plasma membrane"/>
    <property type="evidence" value="ECO:0007669"/>
    <property type="project" value="UniProtKB-SubCell"/>
</dbReference>
<name>A0A174SK04_FLAPL</name>
<dbReference type="InterPro" id="IPR019758">
    <property type="entry name" value="Pept_S26A_signal_pept_1_CS"/>
</dbReference>
<keyword evidence="8" id="KW-1133">Transmembrane helix</keyword>
<keyword evidence="5 8" id="KW-0645">Protease</keyword>
<evidence type="ECO:0000256" key="6">
    <source>
        <dbReference type="ARBA" id="ARBA00022801"/>
    </source>
</evidence>
<gene>
    <name evidence="11" type="primary">sipT_2</name>
    <name evidence="11" type="ORF">ERS852411_03806</name>
</gene>
<dbReference type="Proteomes" id="UP000095746">
    <property type="component" value="Unassembled WGS sequence"/>
</dbReference>
<dbReference type="GO" id="GO:0004252">
    <property type="term" value="F:serine-type endopeptidase activity"/>
    <property type="evidence" value="ECO:0007669"/>
    <property type="project" value="InterPro"/>
</dbReference>
<comment type="subcellular location">
    <subcellularLocation>
        <location evidence="2">Cell membrane</location>
        <topology evidence="2">Single-pass type II membrane protein</topology>
    </subcellularLocation>
    <subcellularLocation>
        <location evidence="9">Membrane</location>
        <topology evidence="9">Single-pass type II membrane protein</topology>
    </subcellularLocation>
</comment>
<feature type="domain" description="Peptidase S26" evidence="10">
    <location>
        <begin position="48"/>
        <end position="203"/>
    </location>
</feature>
<evidence type="ECO:0000256" key="8">
    <source>
        <dbReference type="RuleBase" id="RU003993"/>
    </source>
</evidence>
<feature type="active site" evidence="7">
    <location>
        <position position="117"/>
    </location>
</feature>
<evidence type="ECO:0000256" key="4">
    <source>
        <dbReference type="ARBA" id="ARBA00013208"/>
    </source>
</evidence>
<evidence type="ECO:0000313" key="11">
    <source>
        <dbReference type="EMBL" id="CUP96247.1"/>
    </source>
</evidence>
<dbReference type="EC" id="3.4.21.89" evidence="4 8"/>
<dbReference type="PROSITE" id="PS00760">
    <property type="entry name" value="SPASE_I_2"/>
    <property type="match status" value="1"/>
</dbReference>
<dbReference type="InterPro" id="IPR000223">
    <property type="entry name" value="Pept_S26A_signal_pept_1"/>
</dbReference>
<feature type="transmembrane region" description="Helical" evidence="8">
    <location>
        <begin position="45"/>
        <end position="67"/>
    </location>
</feature>
<dbReference type="Gene3D" id="2.10.109.10">
    <property type="entry name" value="Umud Fragment, subunit A"/>
    <property type="match status" value="1"/>
</dbReference>
<accession>A0A174SK04</accession>
<dbReference type="PANTHER" id="PTHR43390:SF1">
    <property type="entry name" value="CHLOROPLAST PROCESSING PEPTIDASE"/>
    <property type="match status" value="1"/>
</dbReference>
<evidence type="ECO:0000256" key="5">
    <source>
        <dbReference type="ARBA" id="ARBA00022670"/>
    </source>
</evidence>